<feature type="chain" id="PRO_5046611149" evidence="1">
    <location>
        <begin position="19"/>
        <end position="136"/>
    </location>
</feature>
<proteinExistence type="predicted"/>
<evidence type="ECO:0000256" key="1">
    <source>
        <dbReference type="SAM" id="SignalP"/>
    </source>
</evidence>
<reference evidence="3" key="1">
    <citation type="journal article" date="2019" name="Int. J. Syst. Evol. Microbiol.">
        <title>The Global Catalogue of Microorganisms (GCM) 10K type strain sequencing project: providing services to taxonomists for standard genome sequencing and annotation.</title>
        <authorList>
            <consortium name="The Broad Institute Genomics Platform"/>
            <consortium name="The Broad Institute Genome Sequencing Center for Infectious Disease"/>
            <person name="Wu L."/>
            <person name="Ma J."/>
        </authorList>
    </citation>
    <scope>NUCLEOTIDE SEQUENCE [LARGE SCALE GENOMIC DNA]</scope>
    <source>
        <strain evidence="3">JCM 17551</strain>
    </source>
</reference>
<organism evidence="2 3">
    <name type="scientific">Litoribacillus peritrichatus</name>
    <dbReference type="NCBI Taxonomy" id="718191"/>
    <lineage>
        <taxon>Bacteria</taxon>
        <taxon>Pseudomonadati</taxon>
        <taxon>Pseudomonadota</taxon>
        <taxon>Gammaproteobacteria</taxon>
        <taxon>Oceanospirillales</taxon>
        <taxon>Oceanospirillaceae</taxon>
        <taxon>Litoribacillus</taxon>
    </lineage>
</organism>
<feature type="signal peptide" evidence="1">
    <location>
        <begin position="1"/>
        <end position="18"/>
    </location>
</feature>
<keyword evidence="1" id="KW-0732">Signal</keyword>
<protein>
    <submittedName>
        <fullName evidence="2">ABC transporter substrate-binding protein</fullName>
    </submittedName>
</protein>
<comment type="caution">
    <text evidence="2">The sequence shown here is derived from an EMBL/GenBank/DDBJ whole genome shotgun (WGS) entry which is preliminary data.</text>
</comment>
<accession>A0ABP7M502</accession>
<name>A0ABP7M502_9GAMM</name>
<dbReference type="Proteomes" id="UP001501565">
    <property type="component" value="Unassembled WGS sequence"/>
</dbReference>
<keyword evidence="3" id="KW-1185">Reference proteome</keyword>
<evidence type="ECO:0000313" key="3">
    <source>
        <dbReference type="Proteomes" id="UP001501565"/>
    </source>
</evidence>
<dbReference type="RefSeq" id="WP_344795586.1">
    <property type="nucleotide sequence ID" value="NZ_BAABBN010000004.1"/>
</dbReference>
<evidence type="ECO:0000313" key="2">
    <source>
        <dbReference type="EMBL" id="GAA3915216.1"/>
    </source>
</evidence>
<gene>
    <name evidence="2" type="ORF">GCM10022277_07240</name>
</gene>
<dbReference type="SUPFAM" id="SSF53850">
    <property type="entry name" value="Periplasmic binding protein-like II"/>
    <property type="match status" value="1"/>
</dbReference>
<dbReference type="EMBL" id="BAABBN010000004">
    <property type="protein sequence ID" value="GAA3915216.1"/>
    <property type="molecule type" value="Genomic_DNA"/>
</dbReference>
<sequence length="136" mass="13989">MKLVIAVLFSFFTSLVMAGTSVIINPADAGSGLSKGDAKKIFLGKMKSLPSGAKAQPIDQAAGSAIRGSFLDTVVGKSESQYKSFWAKKVFTGKGKPPAEKASDAEVKAFVASTPGAVGYIDSGSLDGTVTEAFAY</sequence>
<dbReference type="Gene3D" id="3.40.190.10">
    <property type="entry name" value="Periplasmic binding protein-like II"/>
    <property type="match status" value="1"/>
</dbReference>